<accession>A0A6A6MJV2</accession>
<keyword evidence="2" id="KW-0677">Repeat</keyword>
<dbReference type="PANTHER" id="PTHR47447:SF23">
    <property type="entry name" value="PENTACOTRIPEPTIDE-REPEAT REGION OF PRORP DOMAIN-CONTAINING PROTEIN"/>
    <property type="match status" value="1"/>
</dbReference>
<organism evidence="3 4">
    <name type="scientific">Hevea brasiliensis</name>
    <name type="common">Para rubber tree</name>
    <name type="synonym">Siphonia brasiliensis</name>
    <dbReference type="NCBI Taxonomy" id="3981"/>
    <lineage>
        <taxon>Eukaryota</taxon>
        <taxon>Viridiplantae</taxon>
        <taxon>Streptophyta</taxon>
        <taxon>Embryophyta</taxon>
        <taxon>Tracheophyta</taxon>
        <taxon>Spermatophyta</taxon>
        <taxon>Magnoliopsida</taxon>
        <taxon>eudicotyledons</taxon>
        <taxon>Gunneridae</taxon>
        <taxon>Pentapetalae</taxon>
        <taxon>rosids</taxon>
        <taxon>fabids</taxon>
        <taxon>Malpighiales</taxon>
        <taxon>Euphorbiaceae</taxon>
        <taxon>Crotonoideae</taxon>
        <taxon>Micrandreae</taxon>
        <taxon>Hevea</taxon>
    </lineage>
</organism>
<reference evidence="3 4" key="1">
    <citation type="journal article" date="2020" name="Mol. Plant">
        <title>The Chromosome-Based Rubber Tree Genome Provides New Insights into Spurge Genome Evolution and Rubber Biosynthesis.</title>
        <authorList>
            <person name="Liu J."/>
            <person name="Shi C."/>
            <person name="Shi C.C."/>
            <person name="Li W."/>
            <person name="Zhang Q.J."/>
            <person name="Zhang Y."/>
            <person name="Li K."/>
            <person name="Lu H.F."/>
            <person name="Shi C."/>
            <person name="Zhu S.T."/>
            <person name="Xiao Z.Y."/>
            <person name="Nan H."/>
            <person name="Yue Y."/>
            <person name="Zhu X.G."/>
            <person name="Wu Y."/>
            <person name="Hong X.N."/>
            <person name="Fan G.Y."/>
            <person name="Tong Y."/>
            <person name="Zhang D."/>
            <person name="Mao C.L."/>
            <person name="Liu Y.L."/>
            <person name="Hao S.J."/>
            <person name="Liu W.Q."/>
            <person name="Lv M.Q."/>
            <person name="Zhang H.B."/>
            <person name="Liu Y."/>
            <person name="Hu-Tang G.R."/>
            <person name="Wang J.P."/>
            <person name="Wang J.H."/>
            <person name="Sun Y.H."/>
            <person name="Ni S.B."/>
            <person name="Chen W.B."/>
            <person name="Zhang X.C."/>
            <person name="Jiao Y.N."/>
            <person name="Eichler E.E."/>
            <person name="Li G.H."/>
            <person name="Liu X."/>
            <person name="Gao L.Z."/>
        </authorList>
    </citation>
    <scope>NUCLEOTIDE SEQUENCE [LARGE SCALE GENOMIC DNA]</scope>
    <source>
        <strain evidence="4">cv. GT1</strain>
        <tissue evidence="3">Leaf</tissue>
    </source>
</reference>
<comment type="similarity">
    <text evidence="1">Belongs to the PPR family. P subfamily.</text>
</comment>
<dbReference type="InterPro" id="IPR011990">
    <property type="entry name" value="TPR-like_helical_dom_sf"/>
</dbReference>
<name>A0A6A6MJV2_HEVBR</name>
<dbReference type="Proteomes" id="UP000467840">
    <property type="component" value="Chromosome 14"/>
</dbReference>
<evidence type="ECO:0000313" key="3">
    <source>
        <dbReference type="EMBL" id="KAF2312289.1"/>
    </source>
</evidence>
<dbReference type="Gene3D" id="1.25.40.10">
    <property type="entry name" value="Tetratricopeptide repeat domain"/>
    <property type="match status" value="1"/>
</dbReference>
<dbReference type="AlphaFoldDB" id="A0A6A6MJV2"/>
<proteinExistence type="inferred from homology"/>
<gene>
    <name evidence="3" type="ORF">GH714_032173</name>
</gene>
<comment type="caution">
    <text evidence="3">The sequence shown here is derived from an EMBL/GenBank/DDBJ whole genome shotgun (WGS) entry which is preliminary data.</text>
</comment>
<evidence type="ECO:0000256" key="1">
    <source>
        <dbReference type="ARBA" id="ARBA00007626"/>
    </source>
</evidence>
<evidence type="ECO:0008006" key="5">
    <source>
        <dbReference type="Google" id="ProtNLM"/>
    </source>
</evidence>
<dbReference type="Pfam" id="PF13812">
    <property type="entry name" value="PPR_3"/>
    <property type="match status" value="1"/>
</dbReference>
<protein>
    <recommendedName>
        <fullName evidence="5">Pentacotripeptide-repeat region of PRORP domain-containing protein</fullName>
    </recommendedName>
</protein>
<dbReference type="EMBL" id="JAAGAX010000006">
    <property type="protein sequence ID" value="KAF2312289.1"/>
    <property type="molecule type" value="Genomic_DNA"/>
</dbReference>
<sequence length="195" mass="21832">MATLVPLSNETQIVQSMCAAVPKGSWNNLLRPKIGSNLSTTTVHQSLVEKIACKDFWSTLSVFSALARLHDESDVNSYIFSWLVIAYANTKMTLEALQVFKHTRIDGLRPHLHACSVLLNSVVKDGLTDLLWKVYKKMVRIGVAANIHVYNVLICKSGDVEKAEKLLSEMELKCLFPDLHIQCVDFIVLQKGYAL</sequence>
<evidence type="ECO:0000313" key="4">
    <source>
        <dbReference type="Proteomes" id="UP000467840"/>
    </source>
</evidence>
<keyword evidence="4" id="KW-1185">Reference proteome</keyword>
<dbReference type="PANTHER" id="PTHR47447">
    <property type="entry name" value="OS03G0856100 PROTEIN"/>
    <property type="match status" value="1"/>
</dbReference>
<dbReference type="InterPro" id="IPR002885">
    <property type="entry name" value="PPR_rpt"/>
</dbReference>
<dbReference type="NCBIfam" id="TIGR00756">
    <property type="entry name" value="PPR"/>
    <property type="match status" value="1"/>
</dbReference>
<evidence type="ECO:0000256" key="2">
    <source>
        <dbReference type="ARBA" id="ARBA00022737"/>
    </source>
</evidence>